<protein>
    <submittedName>
        <fullName evidence="6">Uncharacterized protein</fullName>
    </submittedName>
</protein>
<keyword evidence="7" id="KW-1185">Reference proteome</keyword>
<comment type="subcellular location">
    <subcellularLocation>
        <location evidence="1">Membrane</location>
        <topology evidence="1">Multi-pass membrane protein</topology>
    </subcellularLocation>
</comment>
<evidence type="ECO:0000256" key="1">
    <source>
        <dbReference type="ARBA" id="ARBA00004141"/>
    </source>
</evidence>
<dbReference type="PANTHER" id="PTHR16932">
    <property type="entry name" value="INTERFERON ALPHA-INDUCIBLE PROTEIN 27"/>
    <property type="match status" value="1"/>
</dbReference>
<dbReference type="AlphaFoldDB" id="A0A6A5XWL0"/>
<proteinExistence type="inferred from homology"/>
<evidence type="ECO:0000256" key="5">
    <source>
        <dbReference type="ARBA" id="ARBA00023136"/>
    </source>
</evidence>
<name>A0A6A5XWL0_9PLEO</name>
<accession>A0A6A5XWL0</accession>
<dbReference type="RefSeq" id="XP_033385642.1">
    <property type="nucleotide sequence ID" value="XM_033531816.1"/>
</dbReference>
<keyword evidence="3" id="KW-0812">Transmembrane</keyword>
<organism evidence="6 7">
    <name type="scientific">Aaosphaeria arxii CBS 175.79</name>
    <dbReference type="NCBI Taxonomy" id="1450172"/>
    <lineage>
        <taxon>Eukaryota</taxon>
        <taxon>Fungi</taxon>
        <taxon>Dikarya</taxon>
        <taxon>Ascomycota</taxon>
        <taxon>Pezizomycotina</taxon>
        <taxon>Dothideomycetes</taxon>
        <taxon>Pleosporomycetidae</taxon>
        <taxon>Pleosporales</taxon>
        <taxon>Pleosporales incertae sedis</taxon>
        <taxon>Aaosphaeria</taxon>
    </lineage>
</organism>
<gene>
    <name evidence="6" type="ORF">BU24DRAFT_460366</name>
</gene>
<evidence type="ECO:0000256" key="2">
    <source>
        <dbReference type="ARBA" id="ARBA00007262"/>
    </source>
</evidence>
<evidence type="ECO:0000313" key="6">
    <source>
        <dbReference type="EMBL" id="KAF2017303.1"/>
    </source>
</evidence>
<dbReference type="Pfam" id="PF06140">
    <property type="entry name" value="Ifi-6-16"/>
    <property type="match status" value="1"/>
</dbReference>
<comment type="similarity">
    <text evidence="2">Belongs to the IFI6/IFI27 family.</text>
</comment>
<evidence type="ECO:0000256" key="3">
    <source>
        <dbReference type="ARBA" id="ARBA00022692"/>
    </source>
</evidence>
<keyword evidence="5" id="KW-0472">Membrane</keyword>
<evidence type="ECO:0000313" key="7">
    <source>
        <dbReference type="Proteomes" id="UP000799778"/>
    </source>
</evidence>
<dbReference type="Gene3D" id="6.10.110.10">
    <property type="match status" value="1"/>
</dbReference>
<dbReference type="EMBL" id="ML978068">
    <property type="protein sequence ID" value="KAF2017303.1"/>
    <property type="molecule type" value="Genomic_DNA"/>
</dbReference>
<sequence length="125" mass="12445">MVYGKPWKESEKPGANTKNDCDPVAIATCLSKIAAMPVLAGVLSPLILGAIGFGAAGPIAGSIAATMQSGMGPIAAGSLFSSLQSAAMGTTTFWGGFGGNIATGALHGFCMPDVVKCINVNQGKL</sequence>
<reference evidence="6" key="1">
    <citation type="journal article" date="2020" name="Stud. Mycol.">
        <title>101 Dothideomycetes genomes: a test case for predicting lifestyles and emergence of pathogens.</title>
        <authorList>
            <person name="Haridas S."/>
            <person name="Albert R."/>
            <person name="Binder M."/>
            <person name="Bloem J."/>
            <person name="Labutti K."/>
            <person name="Salamov A."/>
            <person name="Andreopoulos B."/>
            <person name="Baker S."/>
            <person name="Barry K."/>
            <person name="Bills G."/>
            <person name="Bluhm B."/>
            <person name="Cannon C."/>
            <person name="Castanera R."/>
            <person name="Culley D."/>
            <person name="Daum C."/>
            <person name="Ezra D."/>
            <person name="Gonzalez J."/>
            <person name="Henrissat B."/>
            <person name="Kuo A."/>
            <person name="Liang C."/>
            <person name="Lipzen A."/>
            <person name="Lutzoni F."/>
            <person name="Magnuson J."/>
            <person name="Mondo S."/>
            <person name="Nolan M."/>
            <person name="Ohm R."/>
            <person name="Pangilinan J."/>
            <person name="Park H.-J."/>
            <person name="Ramirez L."/>
            <person name="Alfaro M."/>
            <person name="Sun H."/>
            <person name="Tritt A."/>
            <person name="Yoshinaga Y."/>
            <person name="Zwiers L.-H."/>
            <person name="Turgeon B."/>
            <person name="Goodwin S."/>
            <person name="Spatafora J."/>
            <person name="Crous P."/>
            <person name="Grigoriev I."/>
        </authorList>
    </citation>
    <scope>NUCLEOTIDE SEQUENCE</scope>
    <source>
        <strain evidence="6">CBS 175.79</strain>
    </source>
</reference>
<keyword evidence="4" id="KW-1133">Transmembrane helix</keyword>
<dbReference type="Proteomes" id="UP000799778">
    <property type="component" value="Unassembled WGS sequence"/>
</dbReference>
<dbReference type="GeneID" id="54289213"/>
<evidence type="ECO:0000256" key="4">
    <source>
        <dbReference type="ARBA" id="ARBA00022989"/>
    </source>
</evidence>
<dbReference type="InterPro" id="IPR038213">
    <property type="entry name" value="IFI6/IFI27-like_sf"/>
</dbReference>
<dbReference type="PANTHER" id="PTHR16932:SF18">
    <property type="entry name" value="INTERFERON, ALPHA-INDUCIBLE PROTEIN 27-LIKE 2"/>
    <property type="match status" value="1"/>
</dbReference>
<dbReference type="GO" id="GO:0016020">
    <property type="term" value="C:membrane"/>
    <property type="evidence" value="ECO:0007669"/>
    <property type="project" value="UniProtKB-SubCell"/>
</dbReference>
<dbReference type="InterPro" id="IPR009311">
    <property type="entry name" value="IFI6/IFI27-like"/>
</dbReference>